<evidence type="ECO:0000256" key="6">
    <source>
        <dbReference type="ARBA" id="ARBA00022892"/>
    </source>
</evidence>
<dbReference type="PANTHER" id="PTHR13050">
    <property type="entry name" value="USE1-LIKE PROTEIN"/>
    <property type="match status" value="1"/>
</dbReference>
<evidence type="ECO:0000256" key="10">
    <source>
        <dbReference type="SAM" id="Phobius"/>
    </source>
</evidence>
<keyword evidence="7" id="KW-0653">Protein transport</keyword>
<keyword evidence="9 10" id="KW-0472">Membrane</keyword>
<gene>
    <name evidence="11" type="ORF">B9G98_04682</name>
</gene>
<dbReference type="GO" id="GO:0005484">
    <property type="term" value="F:SNAP receptor activity"/>
    <property type="evidence" value="ECO:0007669"/>
    <property type="project" value="TreeGrafter"/>
</dbReference>
<keyword evidence="12" id="KW-1185">Reference proteome</keyword>
<dbReference type="GO" id="GO:0006890">
    <property type="term" value="P:retrograde vesicle-mediated transport, Golgi to endoplasmic reticulum"/>
    <property type="evidence" value="ECO:0007669"/>
    <property type="project" value="TreeGrafter"/>
</dbReference>
<dbReference type="PANTHER" id="PTHR13050:SF7">
    <property type="entry name" value="VESICLE TRANSPORT PROTEIN USE1"/>
    <property type="match status" value="1"/>
</dbReference>
<dbReference type="RefSeq" id="XP_024667007.1">
    <property type="nucleotide sequence ID" value="XM_024811239.1"/>
</dbReference>
<evidence type="ECO:0000256" key="8">
    <source>
        <dbReference type="ARBA" id="ARBA00022989"/>
    </source>
</evidence>
<dbReference type="InterPro" id="IPR019150">
    <property type="entry name" value="Vesicle_transport_protein_Use1"/>
</dbReference>
<dbReference type="AlphaFoldDB" id="A0A2T0FPZ0"/>
<protein>
    <submittedName>
        <fullName evidence="11">Protein transport protein use1</fullName>
    </submittedName>
</protein>
<evidence type="ECO:0000256" key="1">
    <source>
        <dbReference type="ARBA" id="ARBA00004163"/>
    </source>
</evidence>
<evidence type="ECO:0000256" key="5">
    <source>
        <dbReference type="ARBA" id="ARBA00022824"/>
    </source>
</evidence>
<dbReference type="Proteomes" id="UP000238350">
    <property type="component" value="Unassembled WGS sequence"/>
</dbReference>
<comment type="subcellular location">
    <subcellularLocation>
        <location evidence="1">Endoplasmic reticulum membrane</location>
        <topology evidence="1">Single-pass type IV membrane protein</topology>
    </subcellularLocation>
</comment>
<sequence>MALLESVDEQTLAILGDCDRYDDQVLQLRLQKVARNFQVLQKQIASADSAAQARHADQLLDFQDRLASVQLVIRRKAADKVSKNAETPSESSLGSSEKQGLLDELNSLPVPDGLRHRGQKMSNADHLAVQDTMQQELSENILEMVRDIRKNAEIFSEKLAADSGVVDATGDALNKATSKMDSVGSKLNKYRKTSALGFWFYVKATLFIVGALIGGMLLVQLMPKW</sequence>
<dbReference type="STRING" id="45607.A0A2T0FPZ0"/>
<dbReference type="OrthoDB" id="4008582at2759"/>
<dbReference type="EMBL" id="NDIQ01000022">
    <property type="protein sequence ID" value="PRT57062.1"/>
    <property type="molecule type" value="Genomic_DNA"/>
</dbReference>
<dbReference type="GO" id="GO:0005789">
    <property type="term" value="C:endoplasmic reticulum membrane"/>
    <property type="evidence" value="ECO:0007669"/>
    <property type="project" value="UniProtKB-SubCell"/>
</dbReference>
<evidence type="ECO:0000256" key="9">
    <source>
        <dbReference type="ARBA" id="ARBA00023136"/>
    </source>
</evidence>
<name>A0A2T0FPZ0_9ASCO</name>
<feature type="transmembrane region" description="Helical" evidence="10">
    <location>
        <begin position="198"/>
        <end position="219"/>
    </location>
</feature>
<reference evidence="11 12" key="1">
    <citation type="submission" date="2017-04" db="EMBL/GenBank/DDBJ databases">
        <title>Genome sequencing of [Candida] sorbophila.</title>
        <authorList>
            <person name="Ahn J.O."/>
        </authorList>
    </citation>
    <scope>NUCLEOTIDE SEQUENCE [LARGE SCALE GENOMIC DNA]</scope>
    <source>
        <strain evidence="11 12">DS02</strain>
    </source>
</reference>
<proteinExistence type="inferred from homology"/>
<keyword evidence="6" id="KW-0931">ER-Golgi transport</keyword>
<dbReference type="GeneID" id="36518430"/>
<accession>A0A2T0FPZ0</accession>
<evidence type="ECO:0000313" key="11">
    <source>
        <dbReference type="EMBL" id="PRT57062.1"/>
    </source>
</evidence>
<evidence type="ECO:0000256" key="7">
    <source>
        <dbReference type="ARBA" id="ARBA00022927"/>
    </source>
</evidence>
<dbReference type="GO" id="GO:0015031">
    <property type="term" value="P:protein transport"/>
    <property type="evidence" value="ECO:0007669"/>
    <property type="project" value="UniProtKB-KW"/>
</dbReference>
<evidence type="ECO:0000256" key="3">
    <source>
        <dbReference type="ARBA" id="ARBA00022448"/>
    </source>
</evidence>
<keyword evidence="4 10" id="KW-0812">Transmembrane</keyword>
<comment type="similarity">
    <text evidence="2">Belongs to the USE1 family.</text>
</comment>
<keyword evidence="3" id="KW-0813">Transport</keyword>
<evidence type="ECO:0000256" key="4">
    <source>
        <dbReference type="ARBA" id="ARBA00022692"/>
    </source>
</evidence>
<keyword evidence="5" id="KW-0256">Endoplasmic reticulum</keyword>
<organism evidence="11 12">
    <name type="scientific">Wickerhamiella sorbophila</name>
    <dbReference type="NCBI Taxonomy" id="45607"/>
    <lineage>
        <taxon>Eukaryota</taxon>
        <taxon>Fungi</taxon>
        <taxon>Dikarya</taxon>
        <taxon>Ascomycota</taxon>
        <taxon>Saccharomycotina</taxon>
        <taxon>Dipodascomycetes</taxon>
        <taxon>Dipodascales</taxon>
        <taxon>Trichomonascaceae</taxon>
        <taxon>Wickerhamiella</taxon>
    </lineage>
</organism>
<dbReference type="GO" id="GO:0031201">
    <property type="term" value="C:SNARE complex"/>
    <property type="evidence" value="ECO:0007669"/>
    <property type="project" value="TreeGrafter"/>
</dbReference>
<evidence type="ECO:0000313" key="12">
    <source>
        <dbReference type="Proteomes" id="UP000238350"/>
    </source>
</evidence>
<comment type="caution">
    <text evidence="11">The sequence shown here is derived from an EMBL/GenBank/DDBJ whole genome shotgun (WGS) entry which is preliminary data.</text>
</comment>
<keyword evidence="8 10" id="KW-1133">Transmembrane helix</keyword>
<evidence type="ECO:0000256" key="2">
    <source>
        <dbReference type="ARBA" id="ARBA00007891"/>
    </source>
</evidence>